<feature type="region of interest" description="Disordered" evidence="1">
    <location>
        <begin position="320"/>
        <end position="342"/>
    </location>
</feature>
<dbReference type="Pfam" id="PF02854">
    <property type="entry name" value="MIF4G"/>
    <property type="match status" value="2"/>
</dbReference>
<dbReference type="PANTHER" id="PTHR12839:SF7">
    <property type="entry name" value="REGULATOR OF NONSENSE TRANSCRIPTS 2"/>
    <property type="match status" value="1"/>
</dbReference>
<dbReference type="WBParaSite" id="Gr19_v10_g10921.t1">
    <property type="protein sequence ID" value="Gr19_v10_g10921.t1"/>
    <property type="gene ID" value="Gr19_v10_g10921"/>
</dbReference>
<feature type="compositionally biased region" description="Basic and acidic residues" evidence="1">
    <location>
        <begin position="959"/>
        <end position="968"/>
    </location>
</feature>
<feature type="region of interest" description="Disordered" evidence="1">
    <location>
        <begin position="1100"/>
        <end position="1135"/>
    </location>
</feature>
<dbReference type="Gene3D" id="1.25.40.180">
    <property type="match status" value="3"/>
</dbReference>
<name>A0A914GSB6_GLORO</name>
<evidence type="ECO:0000259" key="2">
    <source>
        <dbReference type="SMART" id="SM00543"/>
    </source>
</evidence>
<reference evidence="4 5" key="1">
    <citation type="submission" date="2022-11" db="UniProtKB">
        <authorList>
            <consortium name="WormBaseParasite"/>
        </authorList>
    </citation>
    <scope>IDENTIFICATION</scope>
</reference>
<feature type="region of interest" description="Disordered" evidence="1">
    <location>
        <begin position="377"/>
        <end position="397"/>
    </location>
</feature>
<dbReference type="GO" id="GO:0003723">
    <property type="term" value="F:RNA binding"/>
    <property type="evidence" value="ECO:0007669"/>
    <property type="project" value="InterPro"/>
</dbReference>
<evidence type="ECO:0000313" key="4">
    <source>
        <dbReference type="WBParaSite" id="Gr19_v10_g10921.t1"/>
    </source>
</evidence>
<feature type="region of interest" description="Disordered" evidence="1">
    <location>
        <begin position="421"/>
        <end position="472"/>
    </location>
</feature>
<dbReference type="InterPro" id="IPR003890">
    <property type="entry name" value="MIF4G-like_typ-3"/>
</dbReference>
<feature type="domain" description="MIF4G" evidence="2">
    <location>
        <begin position="482"/>
        <end position="689"/>
    </location>
</feature>
<dbReference type="WBParaSite" id="Gr19_v10_g6895.t1">
    <property type="protein sequence ID" value="Gr19_v10_g6895.t1"/>
    <property type="gene ID" value="Gr19_v10_g6895"/>
</dbReference>
<dbReference type="Proteomes" id="UP000887572">
    <property type="component" value="Unplaced"/>
</dbReference>
<dbReference type="AlphaFoldDB" id="A0A914GSB6"/>
<accession>A0A914GSB6</accession>
<feature type="compositionally biased region" description="Low complexity" evidence="1">
    <location>
        <begin position="384"/>
        <end position="397"/>
    </location>
</feature>
<dbReference type="InterPro" id="IPR039762">
    <property type="entry name" value="Nmd2/UPF2"/>
</dbReference>
<dbReference type="GO" id="GO:0035145">
    <property type="term" value="C:exon-exon junction complex"/>
    <property type="evidence" value="ECO:0007669"/>
    <property type="project" value="TreeGrafter"/>
</dbReference>
<feature type="region of interest" description="Disordered" evidence="1">
    <location>
        <begin position="955"/>
        <end position="1053"/>
    </location>
</feature>
<organism evidence="3 4">
    <name type="scientific">Globodera rostochiensis</name>
    <name type="common">Golden nematode worm</name>
    <name type="synonym">Heterodera rostochiensis</name>
    <dbReference type="NCBI Taxonomy" id="31243"/>
    <lineage>
        <taxon>Eukaryota</taxon>
        <taxon>Metazoa</taxon>
        <taxon>Ecdysozoa</taxon>
        <taxon>Nematoda</taxon>
        <taxon>Chromadorea</taxon>
        <taxon>Rhabditida</taxon>
        <taxon>Tylenchina</taxon>
        <taxon>Tylenchomorpha</taxon>
        <taxon>Tylenchoidea</taxon>
        <taxon>Heteroderidae</taxon>
        <taxon>Heteroderinae</taxon>
        <taxon>Globodera</taxon>
    </lineage>
</organism>
<feature type="domain" description="MIF4G" evidence="2">
    <location>
        <begin position="697"/>
        <end position="916"/>
    </location>
</feature>
<protein>
    <submittedName>
        <fullName evidence="4 5">MIF4G domain-containing protein</fullName>
    </submittedName>
</protein>
<feature type="domain" description="MIF4G" evidence="2">
    <location>
        <begin position="66"/>
        <end position="284"/>
    </location>
</feature>
<evidence type="ECO:0000313" key="5">
    <source>
        <dbReference type="WBParaSite" id="Gr19_v10_g6895.t1"/>
    </source>
</evidence>
<dbReference type="GO" id="GO:0005737">
    <property type="term" value="C:cytoplasm"/>
    <property type="evidence" value="ECO:0007669"/>
    <property type="project" value="TreeGrafter"/>
</dbReference>
<evidence type="ECO:0000256" key="1">
    <source>
        <dbReference type="SAM" id="MobiDB-lite"/>
    </source>
</evidence>
<sequence>MMRYCFRAQSGILYWLAKHWNRHMTSPEQWVSDIKRQAESRKRNIQMLKNAKPLDEDLLRSLDSSLKKVTTFTKKLKNIGAQSASQFLPELDRLNLSKYLDEIATNICEAKLKTLDLEAVVGFCAKLSSLYREFPAQLVAQFRKQLPNKKTDQIENPSKLRVDLKFFTELLLHGLFEKDGLQLLGAVLSFLVHTDKQEHVNVSLLLPFCRANLFPITGIVPLSIVQRQPTIAIDIAEGLSSMFSDEQRNVVAKLLTDYWDGLVEHTNNTRLAMNKLLKHIKRQERTRGDASADDRQRFETLKAQFERLSAGAVELGECVGRAPPEMPAEPSDDEREEAAARRLGAELSEGRAQLWPDRHSQLFYESLADVAPFVPAESVGGGEQQPQQAATTIAQRQQCPMEHQHIINESIDNVDLSCLQQQEESGEGGAGVEQQQSLEEDAAETSVTAEQEMEQYEAIRQRHSSSPSSMSLSLSATTSHMHELLERLPNCINRELIDAAALEFLRHYARSKAHRKRLVLHFLQAPVDRLDLLPFYARFLATVRPAYPDLTMQILHELLLRFRIVSGHKLTDGARVPSKKVTAEVHTALARLDAKLHLCTFLAELCKFGILPKAEALTSLRQLLVSMRGPKVDMLCVLVENCGPFLHRSPDAHAKMSVIMQVMRDKSANVEDARQKILLENAYFAVIPPDEHTSAAQLARARLPPEYEFVRHQLATEFRVSTFRRMNWADSHFAEFALCLLANPQRVHFDDLPRLASLVSALSDHHDWVGVRVLDDVLEFVRLSMELNITRLQQRTICSVAYLGQLFNYNVCNTANLFKALYQLITFAIVPCPVDGPDHLVVRLQRVRLVLQLVNTVCEFFVSGKSKRRMDHFLCFFLRFYHETREAWSEHVEALDEFPEDVENLVDDLLRTWRKGEQFPKGLAEARERVSDVEQFYKAKVEEVLVGMRSAAARAAAKGVDDGDEQRRLGQITEEDEEEGEDEEEEEEEEEDDNDALSDEEEEDEESDEDEEEEDDEEEEEDNSEDEAIGDDAAEEEEQHICVHTQQKQTLPEDEDFMRDFDRLMVESLQSAPATLQGPMSDLAVPPLVRQKFERKLKFADSELTTDTRQQQQQHQPTADGVLTPERSSVVSQQQQQTSRIALMLRVGSAAKGGGGGGAMAKAGGVQLKAVHIADEVANMDEKWRLAQEERERDRREMKKVTLAMNERMGAAEAADRRRQIQQKLFAHHHQQKQPSNSDSE</sequence>
<dbReference type="GO" id="GO:0000184">
    <property type="term" value="P:nuclear-transcribed mRNA catabolic process, nonsense-mediated decay"/>
    <property type="evidence" value="ECO:0007669"/>
    <property type="project" value="InterPro"/>
</dbReference>
<proteinExistence type="predicted"/>
<dbReference type="SUPFAM" id="SSF48371">
    <property type="entry name" value="ARM repeat"/>
    <property type="match status" value="3"/>
</dbReference>
<dbReference type="SMART" id="SM00543">
    <property type="entry name" value="MIF4G"/>
    <property type="match status" value="3"/>
</dbReference>
<evidence type="ECO:0000313" key="3">
    <source>
        <dbReference type="Proteomes" id="UP000887572"/>
    </source>
</evidence>
<dbReference type="PANTHER" id="PTHR12839">
    <property type="entry name" value="NONSENSE-MEDIATED MRNA DECAY PROTEIN 2 UP-FRAMESHIFT SUPPRESSOR 2"/>
    <property type="match status" value="1"/>
</dbReference>
<dbReference type="InterPro" id="IPR016024">
    <property type="entry name" value="ARM-type_fold"/>
</dbReference>
<keyword evidence="3" id="KW-1185">Reference proteome</keyword>
<feature type="compositionally biased region" description="Acidic residues" evidence="1">
    <location>
        <begin position="973"/>
        <end position="1038"/>
    </location>
</feature>